<dbReference type="Proteomes" id="UP000694044">
    <property type="component" value="Unassembled WGS sequence"/>
</dbReference>
<protein>
    <recommendedName>
        <fullName evidence="4">RxLR effector protein</fullName>
    </recommendedName>
</protein>
<evidence type="ECO:0008006" key="4">
    <source>
        <dbReference type="Google" id="ProtNLM"/>
    </source>
</evidence>
<name>A0A8T1VK16_9STRA</name>
<reference evidence="2" key="1">
    <citation type="submission" date="2021-02" db="EMBL/GenBank/DDBJ databases">
        <authorList>
            <person name="Palmer J.M."/>
        </authorList>
    </citation>
    <scope>NUCLEOTIDE SEQUENCE</scope>
    <source>
        <strain evidence="2">SCRP734</strain>
    </source>
</reference>
<comment type="caution">
    <text evidence="2">The sequence shown here is derived from an EMBL/GenBank/DDBJ whole genome shotgun (WGS) entry which is preliminary data.</text>
</comment>
<dbReference type="OrthoDB" id="99924at2759"/>
<sequence length="201" mass="21563">MKGIQASTEEEESLNAEDKERGWKEVVAKLKGDQLADLAAKVKAGQDDDAVAAAGGTKWQQALEKLKAQKALQNAEKTAGTATTGKSKWQTALEKTKANNFKNLDDVKATAVDQNKWQAAVAKIQAGKLTKLDTTNNKWQGAFNKLNASGQLKNVDEAQVVKVTEGVAQEITKAPQKSSKFKKFMDITFGVAPTGLICDGA</sequence>
<gene>
    <name evidence="2" type="ORF">PHYPSEUDO_008212</name>
</gene>
<dbReference type="EMBL" id="JAGDFM010000330">
    <property type="protein sequence ID" value="KAG7379764.1"/>
    <property type="molecule type" value="Genomic_DNA"/>
</dbReference>
<evidence type="ECO:0000256" key="1">
    <source>
        <dbReference type="SAM" id="MobiDB-lite"/>
    </source>
</evidence>
<accession>A0A8T1VK16</accession>
<keyword evidence="3" id="KW-1185">Reference proteome</keyword>
<proteinExistence type="predicted"/>
<feature type="region of interest" description="Disordered" evidence="1">
    <location>
        <begin position="1"/>
        <end position="22"/>
    </location>
</feature>
<dbReference type="AlphaFoldDB" id="A0A8T1VK16"/>
<organism evidence="2 3">
    <name type="scientific">Phytophthora pseudosyringae</name>
    <dbReference type="NCBI Taxonomy" id="221518"/>
    <lineage>
        <taxon>Eukaryota</taxon>
        <taxon>Sar</taxon>
        <taxon>Stramenopiles</taxon>
        <taxon>Oomycota</taxon>
        <taxon>Peronosporomycetes</taxon>
        <taxon>Peronosporales</taxon>
        <taxon>Peronosporaceae</taxon>
        <taxon>Phytophthora</taxon>
    </lineage>
</organism>
<evidence type="ECO:0000313" key="2">
    <source>
        <dbReference type="EMBL" id="KAG7379764.1"/>
    </source>
</evidence>
<evidence type="ECO:0000313" key="3">
    <source>
        <dbReference type="Proteomes" id="UP000694044"/>
    </source>
</evidence>